<dbReference type="InterPro" id="IPR057214">
    <property type="entry name" value="DUF7892"/>
</dbReference>
<evidence type="ECO:0000256" key="2">
    <source>
        <dbReference type="SAM" id="MobiDB-lite"/>
    </source>
</evidence>
<dbReference type="Proteomes" id="UP001275084">
    <property type="component" value="Unassembled WGS sequence"/>
</dbReference>
<protein>
    <recommendedName>
        <fullName evidence="3">DUF7892 domain-containing protein</fullName>
    </recommendedName>
</protein>
<feature type="compositionally biased region" description="Basic and acidic residues" evidence="2">
    <location>
        <begin position="1"/>
        <end position="14"/>
    </location>
</feature>
<dbReference type="EMBL" id="JAUIQD010000001">
    <property type="protein sequence ID" value="KAK3362803.1"/>
    <property type="molecule type" value="Genomic_DNA"/>
</dbReference>
<name>A0AAJ0HUB4_9PEZI</name>
<feature type="region of interest" description="Disordered" evidence="2">
    <location>
        <begin position="1352"/>
        <end position="1408"/>
    </location>
</feature>
<evidence type="ECO:0000259" key="3">
    <source>
        <dbReference type="Pfam" id="PF25422"/>
    </source>
</evidence>
<dbReference type="Pfam" id="PF25422">
    <property type="entry name" value="DUF7892"/>
    <property type="match status" value="1"/>
</dbReference>
<feature type="compositionally biased region" description="Basic and acidic residues" evidence="2">
    <location>
        <begin position="1377"/>
        <end position="1393"/>
    </location>
</feature>
<reference evidence="4" key="2">
    <citation type="submission" date="2023-06" db="EMBL/GenBank/DDBJ databases">
        <authorList>
            <consortium name="Lawrence Berkeley National Laboratory"/>
            <person name="Haridas S."/>
            <person name="Hensen N."/>
            <person name="Bonometti L."/>
            <person name="Westerberg I."/>
            <person name="Brannstrom I.O."/>
            <person name="Guillou S."/>
            <person name="Cros-Aarteil S."/>
            <person name="Calhoun S."/>
            <person name="Kuo A."/>
            <person name="Mondo S."/>
            <person name="Pangilinan J."/>
            <person name="Riley R."/>
            <person name="Labutti K."/>
            <person name="Andreopoulos B."/>
            <person name="Lipzen A."/>
            <person name="Chen C."/>
            <person name="Yanf M."/>
            <person name="Daum C."/>
            <person name="Ng V."/>
            <person name="Clum A."/>
            <person name="Steindorff A."/>
            <person name="Ohm R."/>
            <person name="Martin F."/>
            <person name="Silar P."/>
            <person name="Natvig D."/>
            <person name="Lalanne C."/>
            <person name="Gautier V."/>
            <person name="Ament-Velasquez S.L."/>
            <person name="Kruys A."/>
            <person name="Hutchinson M.I."/>
            <person name="Powell A.J."/>
            <person name="Barry K."/>
            <person name="Miller A.N."/>
            <person name="Grigoriev I.V."/>
            <person name="Debuchy R."/>
            <person name="Gladieux P."/>
            <person name="Thoren M.H."/>
            <person name="Johannesson H."/>
        </authorList>
    </citation>
    <scope>NUCLEOTIDE SEQUENCE</scope>
    <source>
        <strain evidence="4">CBS 955.72</strain>
    </source>
</reference>
<dbReference type="PANTHER" id="PTHR13037:SF24">
    <property type="entry name" value="POLYCOMB PROTEIN PCL-RELATED"/>
    <property type="match status" value="1"/>
</dbReference>
<gene>
    <name evidence="4" type="ORF">B0T25DRAFT_443942</name>
</gene>
<feature type="region of interest" description="Disordered" evidence="2">
    <location>
        <begin position="1011"/>
        <end position="1302"/>
    </location>
</feature>
<dbReference type="PANTHER" id="PTHR13037">
    <property type="entry name" value="FORMIN"/>
    <property type="match status" value="1"/>
</dbReference>
<feature type="region of interest" description="Disordered" evidence="2">
    <location>
        <begin position="1"/>
        <end position="30"/>
    </location>
</feature>
<comment type="caution">
    <text evidence="4">The sequence shown here is derived from an EMBL/GenBank/DDBJ whole genome shotgun (WGS) entry which is preliminary data.</text>
</comment>
<feature type="region of interest" description="Disordered" evidence="2">
    <location>
        <begin position="905"/>
        <end position="928"/>
    </location>
</feature>
<reference evidence="4" key="1">
    <citation type="journal article" date="2023" name="Mol. Phylogenet. Evol.">
        <title>Genome-scale phylogeny and comparative genomics of the fungal order Sordariales.</title>
        <authorList>
            <person name="Hensen N."/>
            <person name="Bonometti L."/>
            <person name="Westerberg I."/>
            <person name="Brannstrom I.O."/>
            <person name="Guillou S."/>
            <person name="Cros-Aarteil S."/>
            <person name="Calhoun S."/>
            <person name="Haridas S."/>
            <person name="Kuo A."/>
            <person name="Mondo S."/>
            <person name="Pangilinan J."/>
            <person name="Riley R."/>
            <person name="LaButti K."/>
            <person name="Andreopoulos B."/>
            <person name="Lipzen A."/>
            <person name="Chen C."/>
            <person name="Yan M."/>
            <person name="Daum C."/>
            <person name="Ng V."/>
            <person name="Clum A."/>
            <person name="Steindorff A."/>
            <person name="Ohm R.A."/>
            <person name="Martin F."/>
            <person name="Silar P."/>
            <person name="Natvig D.O."/>
            <person name="Lalanne C."/>
            <person name="Gautier V."/>
            <person name="Ament-Velasquez S.L."/>
            <person name="Kruys A."/>
            <person name="Hutchinson M.I."/>
            <person name="Powell A.J."/>
            <person name="Barry K."/>
            <person name="Miller A.N."/>
            <person name="Grigoriev I.V."/>
            <person name="Debuchy R."/>
            <person name="Gladieux P."/>
            <person name="Hiltunen Thoren M."/>
            <person name="Johannesson H."/>
        </authorList>
    </citation>
    <scope>NUCLEOTIDE SEQUENCE</scope>
    <source>
        <strain evidence="4">CBS 955.72</strain>
    </source>
</reference>
<organism evidence="4 5">
    <name type="scientific">Lasiosphaeria hispida</name>
    <dbReference type="NCBI Taxonomy" id="260671"/>
    <lineage>
        <taxon>Eukaryota</taxon>
        <taxon>Fungi</taxon>
        <taxon>Dikarya</taxon>
        <taxon>Ascomycota</taxon>
        <taxon>Pezizomycotina</taxon>
        <taxon>Sordariomycetes</taxon>
        <taxon>Sordariomycetidae</taxon>
        <taxon>Sordariales</taxon>
        <taxon>Lasiosphaeriaceae</taxon>
        <taxon>Lasiosphaeria</taxon>
    </lineage>
</organism>
<feature type="compositionally biased region" description="Polar residues" evidence="2">
    <location>
        <begin position="940"/>
        <end position="953"/>
    </location>
</feature>
<keyword evidence="5" id="KW-1185">Reference proteome</keyword>
<accession>A0AAJ0HUB4</accession>
<feature type="region of interest" description="Disordered" evidence="2">
    <location>
        <begin position="940"/>
        <end position="969"/>
    </location>
</feature>
<feature type="domain" description="DUF7892" evidence="3">
    <location>
        <begin position="743"/>
        <end position="886"/>
    </location>
</feature>
<evidence type="ECO:0000256" key="1">
    <source>
        <dbReference type="ARBA" id="ARBA00022581"/>
    </source>
</evidence>
<feature type="compositionally biased region" description="Basic and acidic residues" evidence="2">
    <location>
        <begin position="1059"/>
        <end position="1082"/>
    </location>
</feature>
<evidence type="ECO:0000313" key="5">
    <source>
        <dbReference type="Proteomes" id="UP001275084"/>
    </source>
</evidence>
<evidence type="ECO:0000313" key="4">
    <source>
        <dbReference type="EMBL" id="KAK3362803.1"/>
    </source>
</evidence>
<feature type="compositionally biased region" description="Basic and acidic residues" evidence="2">
    <location>
        <begin position="1239"/>
        <end position="1288"/>
    </location>
</feature>
<keyword evidence="1" id="KW-0945">Host-virus interaction</keyword>
<sequence>MRPGDGSKKVKLAEDDGNQPEQSSVGGRLPGGDKSLLSAEIWHHIFTFCPPKLLGNLLRLNKLFNLYLDPSSTVHRKVPVSVAHSALAPLKPNAIWRASRRLFWPQMPTPLRSETELDMWRLVCSPRCQNCNKLDTRDKANSYNASCPSPGREGVTIIWPFATRVCASCLLQNSIKEVDLLLSPYIPTAIIPALPVVYLTQELHVLPGASLEQGLPPTNFQVTKLFSPSDVEPLKQEFLIVKDMGPGTVDEWLKGLGGRGNDLRNQASKWEKWESSGGLAKMVSQLYPGYLENSSAPQTTAQAILAQSAVSSNSSPSTRLPPVPSFLPARHERTAEEVAELKGARKAEIERRALLLSPPLPADVLRHIPSFQAATHIITPLDDNAWELLKPRLLAQRSDAEQREREAILQAKANQERVERRHFETTLATTKEARELIDRDWEEIQAPVRVRISGYADEIISEGWEKGKKVMKDSCPKFAADVLIYVRKRFYAEVAKDAAAAKAAGQTPVVDPTGGPFTQKLTLENMKWIFDTKIKPHTESYRKELFYCNGCDGNLKTFGFEGVIQHYAAKHTSALSVGSVVVHWRAEWPEHPPFSPDARAVKQPHYGPTGPFIGAPVISQAGYNHQFAPGPAVPPSYPPHPGYGAPVYGDPFHPPPPQPYQPPTAYPPFPPQVSYSQQQTPYAAQPTPYQPYQPPTGPFPIEGVDPASAYSTPQDGGYKYEYGSYQPSVPPAYPAVPPHVYPDTQQTKLEDLARNSREVWQALAGVKDLPGSARVLATVHHLVKRFRSRFYETPLLTMFIEGLSNNKDMRPVRNVNGLVCRTCHFGLGNTASVEEDRKSFSLPQLANHFQFKHIEPMQRHNMPPLDWIVDMVLFSDQATLSHIRSIGDYQKALLAEAFPEAFQPQPIAGPSSYQPPQMPHQHQAGYSEPQRSIAADNRDNSLNCLSRPQTTHPRTSEGHASPNDRSNTDQVQAPAVVQDTFQGSAHTRPGYEAEGFTSIPPPIKALEHFQTTRTENGRHSPQPARPKREQNSREQNSYLNQKRGLGRNKRGKTQGNGDTARRLFEEEAKKGDEEARREEKRIRAMWTADRGDAARTFSSSERPDRADNTTSVYVPPPAQQMTTSPLNNFPAPLSRRTPAPPAPINDESNLLAALEVHLDQGRHPAPVSRQAASPGASHVDDRNMTIAAESRRPPRSYIQYGYDDEHQVSSSDGTRYRSAKRESPLGRQPQLTHQARPAPVERRKTEYDNYRSQTEMHQEVPAPRFEDRRYDSPASRIEDRRYATDAHPEYYQYPREPAPQSRQTVEAYEIVHVIDGQEEYYIRRPVLREPEVRYTYGESRKVIHHEVEPYASHDPVYSPISRAEKPQGPPDAYSQPETRRPGPRAEPRTDARAHPAYYEEYDPRFPAA</sequence>
<proteinExistence type="predicted"/>